<dbReference type="InterPro" id="IPR050143">
    <property type="entry name" value="TRIM/RBCC"/>
</dbReference>
<dbReference type="PROSITE" id="PS50188">
    <property type="entry name" value="B302_SPRY"/>
    <property type="match status" value="1"/>
</dbReference>
<feature type="coiled-coil region" evidence="1">
    <location>
        <begin position="19"/>
        <end position="68"/>
    </location>
</feature>
<evidence type="ECO:0000313" key="4">
    <source>
        <dbReference type="EMBL" id="KAK1151743.1"/>
    </source>
</evidence>
<proteinExistence type="predicted"/>
<feature type="region of interest" description="Disordered" evidence="2">
    <location>
        <begin position="167"/>
        <end position="191"/>
    </location>
</feature>
<accession>A0AAD8FQF7</accession>
<dbReference type="AlphaFoldDB" id="A0AAD8FQF7"/>
<sequence>QDRSDWLLADITTQFAELYEFLRRREEELKRDLKAAEQRALEPMERNLQRIQRELGDRTEQARKLQDSQSITQPVTYLKWWSETGAPLVRELKEEPREDAGAELEEPVEQTTGFKSKVKTLSVIPGSLSLGPYETHLQFFIWKQMLTVIKTVPGRMTLTTQSSELRLSMDGSSVRQVDRQDQQQSAKSEERYNRDLCAVSKEEFTSGRHYWEVEVGAKTDWAVGVHVERQTRNVFGLFWGIFFRRPSDIVLRFDADTNYIMEASSDSSISMHSHPSKIGVYLDYDRGEVAFYNADDMSLIHTVTEKLTKPVSAYLNPGPYMKGKNADPLKICYY</sequence>
<dbReference type="Gene3D" id="2.60.120.920">
    <property type="match status" value="1"/>
</dbReference>
<gene>
    <name evidence="4" type="ORF">AOXY_G32054</name>
</gene>
<dbReference type="PANTHER" id="PTHR24103">
    <property type="entry name" value="E3 UBIQUITIN-PROTEIN LIGASE TRIM"/>
    <property type="match status" value="1"/>
</dbReference>
<comment type="caution">
    <text evidence="4">The sequence shown here is derived from an EMBL/GenBank/DDBJ whole genome shotgun (WGS) entry which is preliminary data.</text>
</comment>
<keyword evidence="5" id="KW-1185">Reference proteome</keyword>
<dbReference type="Pfam" id="PF00622">
    <property type="entry name" value="SPRY"/>
    <property type="match status" value="1"/>
</dbReference>
<feature type="compositionally biased region" description="Basic and acidic residues" evidence="2">
    <location>
        <begin position="176"/>
        <end position="191"/>
    </location>
</feature>
<dbReference type="EMBL" id="JAGXEW010000050">
    <property type="protein sequence ID" value="KAK1151743.1"/>
    <property type="molecule type" value="Genomic_DNA"/>
</dbReference>
<evidence type="ECO:0000256" key="1">
    <source>
        <dbReference type="SAM" id="Coils"/>
    </source>
</evidence>
<protein>
    <submittedName>
        <fullName evidence="4">Zinc-binding protein A33-like</fullName>
    </submittedName>
</protein>
<evidence type="ECO:0000313" key="5">
    <source>
        <dbReference type="Proteomes" id="UP001230051"/>
    </source>
</evidence>
<dbReference type="SUPFAM" id="SSF49899">
    <property type="entry name" value="Concanavalin A-like lectins/glucanases"/>
    <property type="match status" value="1"/>
</dbReference>
<dbReference type="InterPro" id="IPR001870">
    <property type="entry name" value="B30.2/SPRY"/>
</dbReference>
<dbReference type="InterPro" id="IPR013320">
    <property type="entry name" value="ConA-like_dom_sf"/>
</dbReference>
<dbReference type="InterPro" id="IPR003877">
    <property type="entry name" value="SPRY_dom"/>
</dbReference>
<dbReference type="InterPro" id="IPR043136">
    <property type="entry name" value="B30.2/SPRY_sf"/>
</dbReference>
<dbReference type="PRINTS" id="PR01407">
    <property type="entry name" value="BUTYPHLNCDUF"/>
</dbReference>
<evidence type="ECO:0000259" key="3">
    <source>
        <dbReference type="PROSITE" id="PS50188"/>
    </source>
</evidence>
<feature type="domain" description="B30.2/SPRY" evidence="3">
    <location>
        <begin position="134"/>
        <end position="334"/>
    </location>
</feature>
<dbReference type="Proteomes" id="UP001230051">
    <property type="component" value="Unassembled WGS sequence"/>
</dbReference>
<reference evidence="4" key="1">
    <citation type="submission" date="2022-02" db="EMBL/GenBank/DDBJ databases">
        <title>Atlantic sturgeon de novo genome assembly.</title>
        <authorList>
            <person name="Stock M."/>
            <person name="Klopp C."/>
            <person name="Guiguen Y."/>
            <person name="Cabau C."/>
            <person name="Parinello H."/>
            <person name="Santidrian Yebra-Pimentel E."/>
            <person name="Kuhl H."/>
            <person name="Dirks R.P."/>
            <person name="Guessner J."/>
            <person name="Wuertz S."/>
            <person name="Du K."/>
            <person name="Schartl M."/>
        </authorList>
    </citation>
    <scope>NUCLEOTIDE SEQUENCE</scope>
    <source>
        <strain evidence="4">STURGEONOMICS-FGT-2020</strain>
        <tissue evidence="4">Whole blood</tissue>
    </source>
</reference>
<keyword evidence="1" id="KW-0175">Coiled coil</keyword>
<dbReference type="InterPro" id="IPR003879">
    <property type="entry name" value="Butyrophylin_SPRY"/>
</dbReference>
<feature type="non-terminal residue" evidence="4">
    <location>
        <position position="334"/>
    </location>
</feature>
<evidence type="ECO:0000256" key="2">
    <source>
        <dbReference type="SAM" id="MobiDB-lite"/>
    </source>
</evidence>
<name>A0AAD8FQF7_ACIOX</name>
<organism evidence="4 5">
    <name type="scientific">Acipenser oxyrinchus oxyrinchus</name>
    <dbReference type="NCBI Taxonomy" id="40147"/>
    <lineage>
        <taxon>Eukaryota</taxon>
        <taxon>Metazoa</taxon>
        <taxon>Chordata</taxon>
        <taxon>Craniata</taxon>
        <taxon>Vertebrata</taxon>
        <taxon>Euteleostomi</taxon>
        <taxon>Actinopterygii</taxon>
        <taxon>Chondrostei</taxon>
        <taxon>Acipenseriformes</taxon>
        <taxon>Acipenseridae</taxon>
        <taxon>Acipenser</taxon>
    </lineage>
</organism>